<comment type="caution">
    <text evidence="6">The sequence shown here is derived from an EMBL/GenBank/DDBJ whole genome shotgun (WGS) entry which is preliminary data.</text>
</comment>
<keyword evidence="3" id="KW-0067">ATP-binding</keyword>
<feature type="domain" description="UspA" evidence="5">
    <location>
        <begin position="177"/>
        <end position="316"/>
    </location>
</feature>
<organism evidence="6 7">
    <name type="scientific">Salinactinospora qingdaonensis</name>
    <dbReference type="NCBI Taxonomy" id="702744"/>
    <lineage>
        <taxon>Bacteria</taxon>
        <taxon>Bacillati</taxon>
        <taxon>Actinomycetota</taxon>
        <taxon>Actinomycetes</taxon>
        <taxon>Streptosporangiales</taxon>
        <taxon>Nocardiopsidaceae</taxon>
        <taxon>Salinactinospora</taxon>
    </lineage>
</organism>
<evidence type="ECO:0000259" key="5">
    <source>
        <dbReference type="Pfam" id="PF00582"/>
    </source>
</evidence>
<sequence length="323" mass="33577">MNGTDSVRGGGPAEERDHTNQIVVGIDGSPSSRAALDCAARQAAGRGLGLLLLHAPSMPVFAAPFGHPVPATPSPDVVDRAERLLRQAVDHVARTHTDLSVQTSVSSLGPEPALLAAARTASIVVVGARGMGGFTSALLGSVSIRLSAHAACPVAVVPEPAPEADSGDRTPVRRGCVVVGLDGSYGSEEALRYAFEEAARTGAELVAVHAWRVPAPLDTTAFTAYVAAVDHEYLVMRADKYVRELVEEVRSEDTAKVSVRITVVEDQPAHALLAEAAGADLVVVGSRGRGGFTGLLLGSVSQTVLHHAPVPVVVVRDRFHSAR</sequence>
<dbReference type="Gene3D" id="3.40.50.620">
    <property type="entry name" value="HUPs"/>
    <property type="match status" value="2"/>
</dbReference>
<dbReference type="InterPro" id="IPR006016">
    <property type="entry name" value="UspA"/>
</dbReference>
<evidence type="ECO:0000256" key="1">
    <source>
        <dbReference type="ARBA" id="ARBA00008791"/>
    </source>
</evidence>
<dbReference type="PANTHER" id="PTHR46268:SF27">
    <property type="entry name" value="UNIVERSAL STRESS PROTEIN RV2623"/>
    <property type="match status" value="1"/>
</dbReference>
<proteinExistence type="inferred from homology"/>
<dbReference type="InterPro" id="IPR014729">
    <property type="entry name" value="Rossmann-like_a/b/a_fold"/>
</dbReference>
<accession>A0ABP7FVP6</accession>
<evidence type="ECO:0000313" key="6">
    <source>
        <dbReference type="EMBL" id="GAA3747028.1"/>
    </source>
</evidence>
<dbReference type="SUPFAM" id="SSF52402">
    <property type="entry name" value="Adenine nucleotide alpha hydrolases-like"/>
    <property type="match status" value="2"/>
</dbReference>
<evidence type="ECO:0000256" key="4">
    <source>
        <dbReference type="SAM" id="MobiDB-lite"/>
    </source>
</evidence>
<feature type="region of interest" description="Disordered" evidence="4">
    <location>
        <begin position="1"/>
        <end position="21"/>
    </location>
</feature>
<evidence type="ECO:0000256" key="3">
    <source>
        <dbReference type="ARBA" id="ARBA00022840"/>
    </source>
</evidence>
<protein>
    <submittedName>
        <fullName evidence="6">Universal stress protein</fullName>
    </submittedName>
</protein>
<comment type="similarity">
    <text evidence="1">Belongs to the universal stress protein A family.</text>
</comment>
<dbReference type="PANTHER" id="PTHR46268">
    <property type="entry name" value="STRESS RESPONSE PROTEIN NHAX"/>
    <property type="match status" value="1"/>
</dbReference>
<gene>
    <name evidence="6" type="ORF">GCM10022402_28120</name>
</gene>
<dbReference type="Proteomes" id="UP001500908">
    <property type="component" value="Unassembled WGS sequence"/>
</dbReference>
<dbReference type="EMBL" id="BAABDD010000011">
    <property type="protein sequence ID" value="GAA3747028.1"/>
    <property type="molecule type" value="Genomic_DNA"/>
</dbReference>
<evidence type="ECO:0000256" key="2">
    <source>
        <dbReference type="ARBA" id="ARBA00022741"/>
    </source>
</evidence>
<dbReference type="RefSeq" id="WP_344971793.1">
    <property type="nucleotide sequence ID" value="NZ_BAABDD010000011.1"/>
</dbReference>
<keyword evidence="7" id="KW-1185">Reference proteome</keyword>
<dbReference type="PRINTS" id="PR01438">
    <property type="entry name" value="UNVRSLSTRESS"/>
</dbReference>
<evidence type="ECO:0000313" key="7">
    <source>
        <dbReference type="Proteomes" id="UP001500908"/>
    </source>
</evidence>
<dbReference type="Pfam" id="PF00582">
    <property type="entry name" value="Usp"/>
    <property type="match status" value="2"/>
</dbReference>
<keyword evidence="2" id="KW-0547">Nucleotide-binding</keyword>
<dbReference type="InterPro" id="IPR006015">
    <property type="entry name" value="Universal_stress_UspA"/>
</dbReference>
<name>A0ABP7FVP6_9ACTN</name>
<feature type="domain" description="UspA" evidence="5">
    <location>
        <begin position="20"/>
        <end position="158"/>
    </location>
</feature>
<reference evidence="7" key="1">
    <citation type="journal article" date="2019" name="Int. J. Syst. Evol. Microbiol.">
        <title>The Global Catalogue of Microorganisms (GCM) 10K type strain sequencing project: providing services to taxonomists for standard genome sequencing and annotation.</title>
        <authorList>
            <consortium name="The Broad Institute Genomics Platform"/>
            <consortium name="The Broad Institute Genome Sequencing Center for Infectious Disease"/>
            <person name="Wu L."/>
            <person name="Ma J."/>
        </authorList>
    </citation>
    <scope>NUCLEOTIDE SEQUENCE [LARGE SCALE GENOMIC DNA]</scope>
    <source>
        <strain evidence="7">JCM 17137</strain>
    </source>
</reference>